<feature type="chain" id="PRO_5039221679" description="Lipoprotein" evidence="1">
    <location>
        <begin position="20"/>
        <end position="131"/>
    </location>
</feature>
<dbReference type="RefSeq" id="WP_186660957.1">
    <property type="nucleotide sequence ID" value="NZ_CP077095.1"/>
</dbReference>
<dbReference type="KEGG" id="pxn:HU772_009750"/>
<keyword evidence="3" id="KW-1185">Reference proteome</keyword>
<gene>
    <name evidence="2" type="ORF">HU772_009750</name>
</gene>
<proteinExistence type="predicted"/>
<evidence type="ECO:0000313" key="2">
    <source>
        <dbReference type="EMBL" id="QXI40328.1"/>
    </source>
</evidence>
<protein>
    <recommendedName>
        <fullName evidence="4">Lipoprotein</fullName>
    </recommendedName>
</protein>
<evidence type="ECO:0008006" key="4">
    <source>
        <dbReference type="Google" id="ProtNLM"/>
    </source>
</evidence>
<reference evidence="2 3" key="2">
    <citation type="journal article" date="2021" name="Microorganisms">
        <title>The Ever-Expanding Pseudomonas Genus: Description of 43 New Species and Partition of the Pseudomonas putida Group.</title>
        <authorList>
            <person name="Girard L."/>
            <person name="Lood C."/>
            <person name="Hofte M."/>
            <person name="Vandamme P."/>
            <person name="Rokni-Zadeh H."/>
            <person name="van Noort V."/>
            <person name="Lavigne R."/>
            <person name="De Mot R."/>
        </authorList>
    </citation>
    <scope>NUCLEOTIDE SEQUENCE [LARGE SCALE GENOMIC DNA]</scope>
    <source>
        <strain evidence="2 3">RW9S1A</strain>
    </source>
</reference>
<keyword evidence="1" id="KW-0732">Signal</keyword>
<evidence type="ECO:0000313" key="3">
    <source>
        <dbReference type="Proteomes" id="UP000633418"/>
    </source>
</evidence>
<dbReference type="Proteomes" id="UP000633418">
    <property type="component" value="Chromosome"/>
</dbReference>
<dbReference type="PROSITE" id="PS51257">
    <property type="entry name" value="PROKAR_LIPOPROTEIN"/>
    <property type="match status" value="1"/>
</dbReference>
<reference evidence="2 3" key="1">
    <citation type="journal article" date="2020" name="Microorganisms">
        <title>Reliable Identification of Environmental Pseudomonas Isolates Using the rpoD Gene.</title>
        <authorList>
            <consortium name="The Broad Institute Genome Sequencing Platform"/>
            <person name="Girard L."/>
            <person name="Lood C."/>
            <person name="Rokni-Zadeh H."/>
            <person name="van Noort V."/>
            <person name="Lavigne R."/>
            <person name="De Mot R."/>
        </authorList>
    </citation>
    <scope>NUCLEOTIDE SEQUENCE [LARGE SCALE GENOMIC DNA]</scope>
    <source>
        <strain evidence="2 3">RW9S1A</strain>
    </source>
</reference>
<organism evidence="2 3">
    <name type="scientific">Pseudomonas xantholysinigenes</name>
    <dbReference type="NCBI Taxonomy" id="2745490"/>
    <lineage>
        <taxon>Bacteria</taxon>
        <taxon>Pseudomonadati</taxon>
        <taxon>Pseudomonadota</taxon>
        <taxon>Gammaproteobacteria</taxon>
        <taxon>Pseudomonadales</taxon>
        <taxon>Pseudomonadaceae</taxon>
        <taxon>Pseudomonas</taxon>
    </lineage>
</organism>
<dbReference type="EMBL" id="CP077095">
    <property type="protein sequence ID" value="QXI40328.1"/>
    <property type="molecule type" value="Genomic_DNA"/>
</dbReference>
<accession>A0A9E6TYE3</accession>
<name>A0A9E6TYE3_9PSED</name>
<evidence type="ECO:0000256" key="1">
    <source>
        <dbReference type="SAM" id="SignalP"/>
    </source>
</evidence>
<feature type="signal peptide" evidence="1">
    <location>
        <begin position="1"/>
        <end position="19"/>
    </location>
</feature>
<sequence length="131" mass="13639">MKKTIIATFAGLGWLSACSVLPPAQPPLATLKLYPVPSAHVLTLAEVDGAGTSDGDQAQVIPGAHRIAVSLRPPTADRPACTLALQYANFEAGQVYGIFEGDWNGAPTLFLKGARGEILDSRKVAQCALPG</sequence>
<dbReference type="AlphaFoldDB" id="A0A9E6TYE3"/>